<proteinExistence type="predicted"/>
<dbReference type="Proteomes" id="UP000319432">
    <property type="component" value="Chromosome"/>
</dbReference>
<dbReference type="EMBL" id="CP033464">
    <property type="protein sequence ID" value="QDX94609.1"/>
    <property type="molecule type" value="Genomic_DNA"/>
</dbReference>
<name>A0A518VCA5_BRELA</name>
<evidence type="ECO:0000313" key="1">
    <source>
        <dbReference type="EMBL" id="QDX94609.1"/>
    </source>
</evidence>
<gene>
    <name evidence="1" type="ORF">EEL30_21425</name>
</gene>
<organism evidence="1 2">
    <name type="scientific">Brevibacillus laterosporus</name>
    <name type="common">Bacillus laterosporus</name>
    <dbReference type="NCBI Taxonomy" id="1465"/>
    <lineage>
        <taxon>Bacteria</taxon>
        <taxon>Bacillati</taxon>
        <taxon>Bacillota</taxon>
        <taxon>Bacilli</taxon>
        <taxon>Bacillales</taxon>
        <taxon>Paenibacillaceae</taxon>
        <taxon>Brevibacillus</taxon>
    </lineage>
</organism>
<dbReference type="AlphaFoldDB" id="A0A518VCA5"/>
<reference evidence="1 2" key="1">
    <citation type="submission" date="2018-11" db="EMBL/GenBank/DDBJ databases">
        <title>Phylogenetic determinants of toxin gene distribution in genomes of Brevibacillus laterosporus.</title>
        <authorList>
            <person name="Glare T.R."/>
            <person name="Durrant A."/>
            <person name="Berry C."/>
            <person name="Palma L."/>
            <person name="Ormskirk M."/>
            <person name="Cox M.O."/>
        </authorList>
    </citation>
    <scope>NUCLEOTIDE SEQUENCE [LARGE SCALE GENOMIC DNA]</scope>
    <source>
        <strain evidence="1 2">1821L</strain>
    </source>
</reference>
<keyword evidence="2" id="KW-1185">Reference proteome</keyword>
<evidence type="ECO:0000313" key="2">
    <source>
        <dbReference type="Proteomes" id="UP000319432"/>
    </source>
</evidence>
<protein>
    <submittedName>
        <fullName evidence="1">Uncharacterized protein</fullName>
    </submittedName>
</protein>
<sequence length="100" mass="11640">MKKILVKSDFSYSDYALGLVAYEIITEDQWQVIQKAMKDGLPIYLGEYAGKHSEVRFCLEENDVELVTDDQSKIQFFEEMFDSSFIGNYSLVDKIFEESE</sequence>
<accession>A0A518VCA5</accession>